<comment type="caution">
    <text evidence="1">The sequence shown here is derived from an EMBL/GenBank/DDBJ whole genome shotgun (WGS) entry which is preliminary data.</text>
</comment>
<organism evidence="1 2">
    <name type="scientific">Candidatus Woesebacteria bacterium GW2011_GWA1_39_21</name>
    <dbReference type="NCBI Taxonomy" id="1618550"/>
    <lineage>
        <taxon>Bacteria</taxon>
        <taxon>Candidatus Woeseibacteriota</taxon>
    </lineage>
</organism>
<protein>
    <submittedName>
        <fullName evidence="1">Uncharacterized protein</fullName>
    </submittedName>
</protein>
<evidence type="ECO:0000313" key="2">
    <source>
        <dbReference type="Proteomes" id="UP000034246"/>
    </source>
</evidence>
<name>A0A0G0N2A7_9BACT</name>
<proteinExistence type="predicted"/>
<sequence length="73" mass="7867">MTVEAIGNKSKLKTNPEKGKLFHDRPVLVNPRDFPFISRRAKAWLNADGTAKSVSEAEIGKTVCGPDDGDALG</sequence>
<reference evidence="1 2" key="1">
    <citation type="journal article" date="2015" name="Nature">
        <title>rRNA introns, odd ribosomes, and small enigmatic genomes across a large radiation of phyla.</title>
        <authorList>
            <person name="Brown C.T."/>
            <person name="Hug L.A."/>
            <person name="Thomas B.C."/>
            <person name="Sharon I."/>
            <person name="Castelle C.J."/>
            <person name="Singh A."/>
            <person name="Wilkins M.J."/>
            <person name="Williams K.H."/>
            <person name="Banfield J.F."/>
        </authorList>
    </citation>
    <scope>NUCLEOTIDE SEQUENCE [LARGE SCALE GENOMIC DNA]</scope>
</reference>
<gene>
    <name evidence="1" type="ORF">UT39_C0020G0007</name>
</gene>
<dbReference type="Proteomes" id="UP000034246">
    <property type="component" value="Unassembled WGS sequence"/>
</dbReference>
<dbReference type="AlphaFoldDB" id="A0A0G0N2A7"/>
<evidence type="ECO:0000313" key="1">
    <source>
        <dbReference type="EMBL" id="KKR10359.1"/>
    </source>
</evidence>
<accession>A0A0G0N2A7</accession>
<dbReference type="EMBL" id="LBWP01000020">
    <property type="protein sequence ID" value="KKR10359.1"/>
    <property type="molecule type" value="Genomic_DNA"/>
</dbReference>
<dbReference type="STRING" id="1618550.UT39_C0020G0007"/>